<dbReference type="AlphaFoldDB" id="A0A848F9C1"/>
<dbReference type="SUPFAM" id="SSF55073">
    <property type="entry name" value="Nucleotide cyclase"/>
    <property type="match status" value="1"/>
</dbReference>
<dbReference type="InterPro" id="IPR043128">
    <property type="entry name" value="Rev_trsase/Diguanyl_cyclase"/>
</dbReference>
<dbReference type="EC" id="2.7.7.65" evidence="1"/>
<dbReference type="GO" id="GO:0005886">
    <property type="term" value="C:plasma membrane"/>
    <property type="evidence" value="ECO:0007669"/>
    <property type="project" value="TreeGrafter"/>
</dbReference>
<comment type="catalytic activity">
    <reaction evidence="2">
        <text>2 GTP = 3',3'-c-di-GMP + 2 diphosphate</text>
        <dbReference type="Rhea" id="RHEA:24898"/>
        <dbReference type="ChEBI" id="CHEBI:33019"/>
        <dbReference type="ChEBI" id="CHEBI:37565"/>
        <dbReference type="ChEBI" id="CHEBI:58805"/>
        <dbReference type="EC" id="2.7.7.65"/>
    </reaction>
</comment>
<dbReference type="SMART" id="SM00267">
    <property type="entry name" value="GGDEF"/>
    <property type="match status" value="1"/>
</dbReference>
<dbReference type="NCBIfam" id="TIGR00254">
    <property type="entry name" value="GGDEF"/>
    <property type="match status" value="1"/>
</dbReference>
<dbReference type="EMBL" id="JABBFW010000012">
    <property type="protein sequence ID" value="NML16747.1"/>
    <property type="molecule type" value="Genomic_DNA"/>
</dbReference>
<dbReference type="InterPro" id="IPR000160">
    <property type="entry name" value="GGDEF_dom"/>
</dbReference>
<evidence type="ECO:0000313" key="6">
    <source>
        <dbReference type="EMBL" id="NML16747.1"/>
    </source>
</evidence>
<gene>
    <name evidence="6" type="ORF">HHL10_17330</name>
</gene>
<reference evidence="6 7" key="1">
    <citation type="submission" date="2020-04" db="EMBL/GenBank/DDBJ databases">
        <title>Azohydromonas sp. isolated from soil.</title>
        <authorList>
            <person name="Dahal R.H."/>
        </authorList>
    </citation>
    <scope>NUCLEOTIDE SEQUENCE [LARGE SCALE GENOMIC DNA]</scope>
    <source>
        <strain evidence="6 7">G-1-1-14</strain>
    </source>
</reference>
<dbReference type="CDD" id="cd01949">
    <property type="entry name" value="GGDEF"/>
    <property type="match status" value="1"/>
</dbReference>
<evidence type="ECO:0000256" key="1">
    <source>
        <dbReference type="ARBA" id="ARBA00012528"/>
    </source>
</evidence>
<feature type="region of interest" description="Disordered" evidence="3">
    <location>
        <begin position="293"/>
        <end position="326"/>
    </location>
</feature>
<keyword evidence="4" id="KW-0472">Membrane</keyword>
<dbReference type="Proteomes" id="UP000574067">
    <property type="component" value="Unassembled WGS sequence"/>
</dbReference>
<dbReference type="Pfam" id="PF00990">
    <property type="entry name" value="GGDEF"/>
    <property type="match status" value="1"/>
</dbReference>
<keyword evidence="4" id="KW-1133">Transmembrane helix</keyword>
<feature type="region of interest" description="Disordered" evidence="3">
    <location>
        <begin position="259"/>
        <end position="279"/>
    </location>
</feature>
<dbReference type="InterPro" id="IPR029787">
    <property type="entry name" value="Nucleotide_cyclase"/>
</dbReference>
<dbReference type="InterPro" id="IPR050469">
    <property type="entry name" value="Diguanylate_Cyclase"/>
</dbReference>
<dbReference type="PANTHER" id="PTHR45138">
    <property type="entry name" value="REGULATORY COMPONENTS OF SENSORY TRANSDUCTION SYSTEM"/>
    <property type="match status" value="1"/>
</dbReference>
<evidence type="ECO:0000256" key="4">
    <source>
        <dbReference type="SAM" id="Phobius"/>
    </source>
</evidence>
<comment type="caution">
    <text evidence="6">The sequence shown here is derived from an EMBL/GenBank/DDBJ whole genome shotgun (WGS) entry which is preliminary data.</text>
</comment>
<feature type="transmembrane region" description="Helical" evidence="4">
    <location>
        <begin position="109"/>
        <end position="127"/>
    </location>
</feature>
<evidence type="ECO:0000259" key="5">
    <source>
        <dbReference type="SMART" id="SM00267"/>
    </source>
</evidence>
<feature type="transmembrane region" description="Helical" evidence="4">
    <location>
        <begin position="139"/>
        <end position="162"/>
    </location>
</feature>
<feature type="compositionally biased region" description="Low complexity" evidence="3">
    <location>
        <begin position="266"/>
        <end position="275"/>
    </location>
</feature>
<name>A0A848F9C1_9BURK</name>
<dbReference type="PANTHER" id="PTHR45138:SF9">
    <property type="entry name" value="DIGUANYLATE CYCLASE DGCM-RELATED"/>
    <property type="match status" value="1"/>
</dbReference>
<dbReference type="Gene3D" id="3.30.70.270">
    <property type="match status" value="1"/>
</dbReference>
<evidence type="ECO:0000256" key="2">
    <source>
        <dbReference type="ARBA" id="ARBA00034247"/>
    </source>
</evidence>
<evidence type="ECO:0000256" key="3">
    <source>
        <dbReference type="SAM" id="MobiDB-lite"/>
    </source>
</evidence>
<keyword evidence="4" id="KW-0812">Transmembrane</keyword>
<organism evidence="6 7">
    <name type="scientific">Azohydromonas caseinilytica</name>
    <dbReference type="NCBI Taxonomy" id="2728836"/>
    <lineage>
        <taxon>Bacteria</taxon>
        <taxon>Pseudomonadati</taxon>
        <taxon>Pseudomonadota</taxon>
        <taxon>Betaproteobacteria</taxon>
        <taxon>Burkholderiales</taxon>
        <taxon>Sphaerotilaceae</taxon>
        <taxon>Azohydromonas</taxon>
    </lineage>
</organism>
<dbReference type="GO" id="GO:0043709">
    <property type="term" value="P:cell adhesion involved in single-species biofilm formation"/>
    <property type="evidence" value="ECO:0007669"/>
    <property type="project" value="TreeGrafter"/>
</dbReference>
<dbReference type="GO" id="GO:1902201">
    <property type="term" value="P:negative regulation of bacterial-type flagellum-dependent cell motility"/>
    <property type="evidence" value="ECO:0007669"/>
    <property type="project" value="TreeGrafter"/>
</dbReference>
<dbReference type="GO" id="GO:0052621">
    <property type="term" value="F:diguanylate cyclase activity"/>
    <property type="evidence" value="ECO:0007669"/>
    <property type="project" value="UniProtKB-EC"/>
</dbReference>
<evidence type="ECO:0000313" key="7">
    <source>
        <dbReference type="Proteomes" id="UP000574067"/>
    </source>
</evidence>
<accession>A0A848F9C1</accession>
<keyword evidence="7" id="KW-1185">Reference proteome</keyword>
<feature type="transmembrane region" description="Helical" evidence="4">
    <location>
        <begin position="174"/>
        <end position="197"/>
    </location>
</feature>
<feature type="domain" description="GGDEF" evidence="5">
    <location>
        <begin position="198"/>
        <end position="367"/>
    </location>
</feature>
<proteinExistence type="predicted"/>
<feature type="transmembrane region" description="Helical" evidence="4">
    <location>
        <begin position="52"/>
        <end position="72"/>
    </location>
</feature>
<protein>
    <recommendedName>
        <fullName evidence="1">diguanylate cyclase</fullName>
        <ecNumber evidence="1">2.7.7.65</ecNumber>
    </recommendedName>
</protein>
<sequence>MMLATVVATAVALPVLVGWRASAGGRWMNASAVTQALAWGALLLARPVHDRLFSTLWIALLGASLVCIWHALDAWLPERPGRGALHAVALLTPLGYGLGFDSYAFRVGWSNFGLALLLGGVGLACAWPAQGVGRRWRGVVLASAAALAAVTLGRGILGAFFTELYPQLRTPHPLNLAGAMLQHIAMALITLSLLAAWHDEAGQALKRLASTDGLTGLLNRRACTEHSAEAFTMARRRQAPLAVLLLDLDHFKQINDTLGHEGGRHGAAAHGRAAAPVPAPDGPELPLGRRGVPGGAAAVRPGSRRGGGREVEGRLGARGASAAGHRAHLQQRAGAVAGRGRGPASAGAACRCSALCRQARRPQSALRERGQQKL</sequence>